<reference evidence="1" key="1">
    <citation type="submission" date="2023-03" db="EMBL/GenBank/DDBJ databases">
        <title>Massive genome expansion in bonnet fungi (Mycena s.s.) driven by repeated elements and novel gene families across ecological guilds.</title>
        <authorList>
            <consortium name="Lawrence Berkeley National Laboratory"/>
            <person name="Harder C.B."/>
            <person name="Miyauchi S."/>
            <person name="Viragh M."/>
            <person name="Kuo A."/>
            <person name="Thoen E."/>
            <person name="Andreopoulos B."/>
            <person name="Lu D."/>
            <person name="Skrede I."/>
            <person name="Drula E."/>
            <person name="Henrissat B."/>
            <person name="Morin E."/>
            <person name="Kohler A."/>
            <person name="Barry K."/>
            <person name="LaButti K."/>
            <person name="Morin E."/>
            <person name="Salamov A."/>
            <person name="Lipzen A."/>
            <person name="Mereny Z."/>
            <person name="Hegedus B."/>
            <person name="Baldrian P."/>
            <person name="Stursova M."/>
            <person name="Weitz H."/>
            <person name="Taylor A."/>
            <person name="Grigoriev I.V."/>
            <person name="Nagy L.G."/>
            <person name="Martin F."/>
            <person name="Kauserud H."/>
        </authorList>
    </citation>
    <scope>NUCLEOTIDE SEQUENCE</scope>
    <source>
        <strain evidence="1">CBHHK200</strain>
    </source>
</reference>
<keyword evidence="2" id="KW-1185">Reference proteome</keyword>
<accession>A0AAD6SWN0</accession>
<protein>
    <submittedName>
        <fullName evidence="1">Uncharacterized protein</fullName>
    </submittedName>
</protein>
<evidence type="ECO:0000313" key="1">
    <source>
        <dbReference type="EMBL" id="KAJ7035190.1"/>
    </source>
</evidence>
<name>A0AAD6SWN0_9AGAR</name>
<dbReference type="AlphaFoldDB" id="A0AAD6SWN0"/>
<organism evidence="1 2">
    <name type="scientific">Mycena alexandri</name>
    <dbReference type="NCBI Taxonomy" id="1745969"/>
    <lineage>
        <taxon>Eukaryota</taxon>
        <taxon>Fungi</taxon>
        <taxon>Dikarya</taxon>
        <taxon>Basidiomycota</taxon>
        <taxon>Agaricomycotina</taxon>
        <taxon>Agaricomycetes</taxon>
        <taxon>Agaricomycetidae</taxon>
        <taxon>Agaricales</taxon>
        <taxon>Marasmiineae</taxon>
        <taxon>Mycenaceae</taxon>
        <taxon>Mycena</taxon>
    </lineage>
</organism>
<gene>
    <name evidence="1" type="ORF">C8F04DRAFT_1182599</name>
</gene>
<dbReference type="Proteomes" id="UP001218188">
    <property type="component" value="Unassembled WGS sequence"/>
</dbReference>
<dbReference type="EMBL" id="JARJCM010000052">
    <property type="protein sequence ID" value="KAJ7035190.1"/>
    <property type="molecule type" value="Genomic_DNA"/>
</dbReference>
<sequence length="219" mass="24143">MAATIYAIITHQAAPLANRWDNQSFTPLHVLTSAFKVLPYLCLNILIFYDVGGKFEMAKIRMQQLTFEVQLLDAAGCLGLRTSPSIVSPIRDTFKVTRVLLLMYGLNVQGTPTAPPKPCSQVPYSLNSFVFVFISGRYQEEYRVVNVLAGLLGPSGTLKVPLRAFGGPGTFGDGRLGHQVGLYTRNSFNPALNISGHYLNTIGPSERSWKLFTLVTLWS</sequence>
<comment type="caution">
    <text evidence="1">The sequence shown here is derived from an EMBL/GenBank/DDBJ whole genome shotgun (WGS) entry which is preliminary data.</text>
</comment>
<evidence type="ECO:0000313" key="2">
    <source>
        <dbReference type="Proteomes" id="UP001218188"/>
    </source>
</evidence>
<proteinExistence type="predicted"/>